<evidence type="ECO:0000313" key="2">
    <source>
        <dbReference type="EMBL" id="KPA44024.1"/>
    </source>
</evidence>
<accession>A0A0N0V7X6</accession>
<sequence length="404" mass="45311">MVTTRSKRKAATLVSAGPSSPTTPIRPESPLQTPEPPARPIERKRNKNVDDSPVPLKLRKESTAPSETTRPRTPIQLPSLVSGSDPDSHRPRSSARSDAAIVETNGPKNEQDPIYVPKLFKQDVAARDWSDAGQHTNLEYFQAFPHDPRSTLCVEHFLSLAEKWYWKRKPTVHAQLIPILRDTTTRPDFSNLALPVCEKTWTIKDVQSFKDELSKKITNTLPACTREYQRVACLIGHKPRCEIFDAASAFAYCSMCAQSLGFQPPAYGVHDTWLGTVSFELFKDNAEGLRRFAHLECEYETPVATLGTDEESSSIECKHKTSITILGVNEERCYTECEDCGHRKKAGPSRLRTTKYAIEIGGVRFPVQVAPAQPMTMNSKVMHVDVSGIHIVVDQCRKPLVRFR</sequence>
<dbReference type="OrthoDB" id="5038369at2759"/>
<comment type="caution">
    <text evidence="2">The sequence shown here is derived from an EMBL/GenBank/DDBJ whole genome shotgun (WGS) entry which is preliminary data.</text>
</comment>
<proteinExistence type="predicted"/>
<dbReference type="EMBL" id="JXCE01000032">
    <property type="protein sequence ID" value="KPA44024.1"/>
    <property type="molecule type" value="Genomic_DNA"/>
</dbReference>
<reference evidence="2 3" key="1">
    <citation type="submission" date="2015-04" db="EMBL/GenBank/DDBJ databases">
        <title>The draft genome sequence of Fusarium langsethiae, a T-2/HT-2 mycotoxin producer.</title>
        <authorList>
            <person name="Lysoe E."/>
            <person name="Divon H.H."/>
            <person name="Terzi V."/>
            <person name="Orru L."/>
            <person name="Lamontanara A."/>
            <person name="Kolseth A.-K."/>
            <person name="Frandsen R.J."/>
            <person name="Nielsen K."/>
            <person name="Thrane U."/>
        </authorList>
    </citation>
    <scope>NUCLEOTIDE SEQUENCE [LARGE SCALE GENOMIC DNA]</scope>
    <source>
        <strain evidence="2 3">Fl201059</strain>
    </source>
</reference>
<feature type="compositionally biased region" description="Basic and acidic residues" evidence="1">
    <location>
        <begin position="40"/>
        <end position="50"/>
    </location>
</feature>
<name>A0A0N0V7X6_FUSLA</name>
<protein>
    <submittedName>
        <fullName evidence="2">Uncharacterized protein</fullName>
    </submittedName>
</protein>
<evidence type="ECO:0000313" key="3">
    <source>
        <dbReference type="Proteomes" id="UP000037904"/>
    </source>
</evidence>
<dbReference type="AlphaFoldDB" id="A0A0N0V7X6"/>
<dbReference type="Proteomes" id="UP000037904">
    <property type="component" value="Unassembled WGS sequence"/>
</dbReference>
<organism evidence="2 3">
    <name type="scientific">Fusarium langsethiae</name>
    <dbReference type="NCBI Taxonomy" id="179993"/>
    <lineage>
        <taxon>Eukaryota</taxon>
        <taxon>Fungi</taxon>
        <taxon>Dikarya</taxon>
        <taxon>Ascomycota</taxon>
        <taxon>Pezizomycotina</taxon>
        <taxon>Sordariomycetes</taxon>
        <taxon>Hypocreomycetidae</taxon>
        <taxon>Hypocreales</taxon>
        <taxon>Nectriaceae</taxon>
        <taxon>Fusarium</taxon>
    </lineage>
</organism>
<feature type="region of interest" description="Disordered" evidence="1">
    <location>
        <begin position="1"/>
        <end position="113"/>
    </location>
</feature>
<gene>
    <name evidence="2" type="ORF">FLAG1_03021</name>
</gene>
<feature type="compositionally biased region" description="Basic residues" evidence="1">
    <location>
        <begin position="1"/>
        <end position="10"/>
    </location>
</feature>
<keyword evidence="3" id="KW-1185">Reference proteome</keyword>
<evidence type="ECO:0000256" key="1">
    <source>
        <dbReference type="SAM" id="MobiDB-lite"/>
    </source>
</evidence>